<evidence type="ECO:0000313" key="13">
    <source>
        <dbReference type="Proteomes" id="UP000217199"/>
    </source>
</evidence>
<keyword evidence="8" id="KW-1133">Transmembrane helix</keyword>
<evidence type="ECO:0000256" key="11">
    <source>
        <dbReference type="RuleBase" id="RU368118"/>
    </source>
</evidence>
<evidence type="ECO:0000256" key="2">
    <source>
        <dbReference type="ARBA" id="ARBA00007668"/>
    </source>
</evidence>
<organism evidence="12 13">
    <name type="scientific">Pyrrhoderma noxium</name>
    <dbReference type="NCBI Taxonomy" id="2282107"/>
    <lineage>
        <taxon>Eukaryota</taxon>
        <taxon>Fungi</taxon>
        <taxon>Dikarya</taxon>
        <taxon>Basidiomycota</taxon>
        <taxon>Agaricomycotina</taxon>
        <taxon>Agaricomycetes</taxon>
        <taxon>Hymenochaetales</taxon>
        <taxon>Hymenochaetaceae</taxon>
        <taxon>Pyrrhoderma</taxon>
    </lineage>
</organism>
<dbReference type="SUPFAM" id="SSF81508">
    <property type="entry name" value="Ubiquinone-binding protein QP-C of cytochrome bc1 complex (Ubiquinol-cytochrome c reductase)"/>
    <property type="match status" value="1"/>
</dbReference>
<reference evidence="12 13" key="1">
    <citation type="journal article" date="2017" name="Mol. Ecol.">
        <title>Comparative and population genomic landscape of Phellinus noxius: A hypervariable fungus causing root rot in trees.</title>
        <authorList>
            <person name="Chung C.L."/>
            <person name="Lee T.J."/>
            <person name="Akiba M."/>
            <person name="Lee H.H."/>
            <person name="Kuo T.H."/>
            <person name="Liu D."/>
            <person name="Ke H.M."/>
            <person name="Yokoi T."/>
            <person name="Roa M.B."/>
            <person name="Lu M.J."/>
            <person name="Chang Y.Y."/>
            <person name="Ann P.J."/>
            <person name="Tsai J.N."/>
            <person name="Chen C.Y."/>
            <person name="Tzean S.S."/>
            <person name="Ota Y."/>
            <person name="Hattori T."/>
            <person name="Sahashi N."/>
            <person name="Liou R.F."/>
            <person name="Kikuchi T."/>
            <person name="Tsai I.J."/>
        </authorList>
    </citation>
    <scope>NUCLEOTIDE SEQUENCE [LARGE SCALE GENOMIC DNA]</scope>
    <source>
        <strain evidence="12 13">FFPRI411160</strain>
    </source>
</reference>
<dbReference type="GO" id="GO:0005743">
    <property type="term" value="C:mitochondrial inner membrane"/>
    <property type="evidence" value="ECO:0007669"/>
    <property type="project" value="UniProtKB-SubCell"/>
</dbReference>
<comment type="similarity">
    <text evidence="2 11">Belongs to the UQCRQ/QCR8 family.</text>
</comment>
<keyword evidence="3 11" id="KW-0813">Transport</keyword>
<dbReference type="InParanoid" id="A0A286UE82"/>
<dbReference type="FunCoup" id="A0A286UE82">
    <property type="interactions" value="120"/>
</dbReference>
<comment type="subcellular location">
    <subcellularLocation>
        <location evidence="1 11">Mitochondrion inner membrane</location>
        <topology evidence="1 11">Single-pass membrane protein</topology>
    </subcellularLocation>
</comment>
<dbReference type="AlphaFoldDB" id="A0A286UE82"/>
<keyword evidence="13" id="KW-1185">Reference proteome</keyword>
<keyword evidence="6 11" id="KW-0999">Mitochondrion inner membrane</keyword>
<evidence type="ECO:0000256" key="7">
    <source>
        <dbReference type="ARBA" id="ARBA00022982"/>
    </source>
</evidence>
<evidence type="ECO:0000256" key="4">
    <source>
        <dbReference type="ARBA" id="ARBA00022660"/>
    </source>
</evidence>
<name>A0A286UE82_9AGAM</name>
<gene>
    <name evidence="12" type="ORF">PNOK_0636300</name>
</gene>
<dbReference type="Proteomes" id="UP000217199">
    <property type="component" value="Unassembled WGS sequence"/>
</dbReference>
<keyword evidence="9 11" id="KW-0496">Mitochondrion</keyword>
<comment type="subunit">
    <text evidence="11">Component of the ubiquinol-cytochrome c oxidoreductase (cytochrome b-c1 complex, complex III, CIII), a multisubunit enzyme composed of 3 respiratory subunits cytochrome b, cytochrome c1 and Rieske protein, 2 core protein subunits, and additional low-molecular weight protein subunits. The complex exists as an obligatory dimer and forms supercomplexes (SCs) in the inner mitochondrial membrane with cytochrome c oxidase (complex IV, CIV).</text>
</comment>
<dbReference type="OrthoDB" id="6683853at2759"/>
<evidence type="ECO:0000256" key="1">
    <source>
        <dbReference type="ARBA" id="ARBA00004434"/>
    </source>
</evidence>
<keyword evidence="10" id="KW-0472">Membrane</keyword>
<dbReference type="PANTHER" id="PTHR12119">
    <property type="entry name" value="UBIQUINOL-CYTOCHROME C REDUCTASE COMPLEX UBIQUINONE-BINDING PROTEIN QP-C"/>
    <property type="match status" value="1"/>
</dbReference>
<dbReference type="PANTHER" id="PTHR12119:SF2">
    <property type="entry name" value="CYTOCHROME B-C1 COMPLEX SUBUNIT 8"/>
    <property type="match status" value="1"/>
</dbReference>
<dbReference type="GO" id="GO:0006122">
    <property type="term" value="P:mitochondrial electron transport, ubiquinol to cytochrome c"/>
    <property type="evidence" value="ECO:0007669"/>
    <property type="project" value="UniProtKB-UniRule"/>
</dbReference>
<evidence type="ECO:0000256" key="6">
    <source>
        <dbReference type="ARBA" id="ARBA00022792"/>
    </source>
</evidence>
<keyword evidence="5" id="KW-0812">Transmembrane</keyword>
<evidence type="ECO:0000313" key="12">
    <source>
        <dbReference type="EMBL" id="PAV17877.1"/>
    </source>
</evidence>
<keyword evidence="7 11" id="KW-0249">Electron transport</keyword>
<protein>
    <recommendedName>
        <fullName evidence="11">Cytochrome b-c1 complex subunit 8</fullName>
    </recommendedName>
    <alternativeName>
        <fullName evidence="11">Complex III subunit 8</fullName>
    </alternativeName>
</protein>
<dbReference type="EMBL" id="NBII01000006">
    <property type="protein sequence ID" value="PAV17877.1"/>
    <property type="molecule type" value="Genomic_DNA"/>
</dbReference>
<dbReference type="GO" id="GO:0045275">
    <property type="term" value="C:respiratory chain complex III"/>
    <property type="evidence" value="ECO:0007669"/>
    <property type="project" value="UniProtKB-UniRule"/>
</dbReference>
<dbReference type="InterPro" id="IPR036642">
    <property type="entry name" value="Cyt_bc1_su8_sf"/>
</dbReference>
<accession>A0A286UE82</accession>
<evidence type="ECO:0000256" key="5">
    <source>
        <dbReference type="ARBA" id="ARBA00022692"/>
    </source>
</evidence>
<keyword evidence="4 11" id="KW-0679">Respiratory chain</keyword>
<evidence type="ECO:0000256" key="8">
    <source>
        <dbReference type="ARBA" id="ARBA00022989"/>
    </source>
</evidence>
<evidence type="ECO:0000256" key="3">
    <source>
        <dbReference type="ARBA" id="ARBA00022448"/>
    </source>
</evidence>
<comment type="function">
    <text evidence="11">Component of the ubiquinol-cytochrome c oxidoreductase, a multisubunit transmembrane complex that is part of the mitochondrial electron transport chain which drives oxidative phosphorylation. The complex plays an important role in the uptake of multiple carbon sources present in different host niches.</text>
</comment>
<dbReference type="Pfam" id="PF02939">
    <property type="entry name" value="UcrQ"/>
    <property type="match status" value="1"/>
</dbReference>
<dbReference type="InterPro" id="IPR004205">
    <property type="entry name" value="Cyt_bc1_su8"/>
</dbReference>
<evidence type="ECO:0000256" key="9">
    <source>
        <dbReference type="ARBA" id="ARBA00023128"/>
    </source>
</evidence>
<dbReference type="Gene3D" id="1.20.5.210">
    <property type="entry name" value="Cytochrome b-c1 complex subunit 8"/>
    <property type="match status" value="1"/>
</dbReference>
<proteinExistence type="inferred from homology"/>
<evidence type="ECO:0000256" key="10">
    <source>
        <dbReference type="ARBA" id="ARBA00023136"/>
    </source>
</evidence>
<sequence length="106" mass="11729">MRPTSARMLGEMPGGKHYMGWWGDMGSPKQKGIITYAQSPFRQAPMRGAFQGYLFGGFSRIATQLPYIAIPFGLGYAVYTYAKRVEAWNNSKAGHLALMEAGGEHH</sequence>
<comment type="caution">
    <text evidence="12">The sequence shown here is derived from an EMBL/GenBank/DDBJ whole genome shotgun (WGS) entry which is preliminary data.</text>
</comment>
<dbReference type="STRING" id="2282107.A0A286UE82"/>